<keyword evidence="2 7" id="KW-0812">Transmembrane</keyword>
<keyword evidence="9" id="KW-1185">Reference proteome</keyword>
<feature type="compositionally biased region" description="Pro residues" evidence="6">
    <location>
        <begin position="169"/>
        <end position="191"/>
    </location>
</feature>
<keyword evidence="5 7" id="KW-0472">Membrane</keyword>
<dbReference type="GO" id="GO:0009986">
    <property type="term" value="C:cell surface"/>
    <property type="evidence" value="ECO:0007669"/>
    <property type="project" value="TreeGrafter"/>
</dbReference>
<evidence type="ECO:0000256" key="5">
    <source>
        <dbReference type="ARBA" id="ARBA00023136"/>
    </source>
</evidence>
<comment type="subcellular location">
    <subcellularLocation>
        <location evidence="1">Membrane</location>
        <topology evidence="1">Single-pass membrane protein</topology>
    </subcellularLocation>
</comment>
<accession>A0AA40HMC5</accession>
<dbReference type="PANTHER" id="PTHR16059:SF16">
    <property type="entry name" value="ANTHRAX TOXIN RECEPTOR-LIKE"/>
    <property type="match status" value="1"/>
</dbReference>
<feature type="compositionally biased region" description="Pro residues" evidence="6">
    <location>
        <begin position="85"/>
        <end position="111"/>
    </location>
</feature>
<dbReference type="PRINTS" id="PR01217">
    <property type="entry name" value="PRICHEXTENSN"/>
</dbReference>
<comment type="caution">
    <text evidence="8">The sequence shown here is derived from an EMBL/GenBank/DDBJ whole genome shotgun (WGS) entry which is preliminary data.</text>
</comment>
<sequence length="477" mass="51389">MGARRAIQDPIKCLENGMPALLRVVIVDYSLNNGLTFQEQQGLKMTSRKCSNKSTDPPDTRSLTNPPTHPTHRPTTPQPANLPTHRPPTLPSTKPPVPKTSRSPTPPPTKPPATTTLRTPTPPPTKPPVPTTHSPPTPPPTKPPAPTTHSPPTPPPAKPPVPTTHSPPTSTPAKPPIPPTRRSPTSPPVQPPALQSSPSPPPPIKPTVNHLYLVVFIPAMLMFPLLFCCIWRLCCKKTVKEPPPVHKPEKVSPGLVLMLSAGLVGTVTLTEASCSQAIATPQPTGSTHLRREPGGARGARDTSHADMSHSLLSLVVGAKKTACKEWRSRLHCCPGKFLTTERSRAIEPAGIRPYGGSIHAYSFLTATSAFQDKLDILCDFVQNYNHVPLMCCQRWDKGRCIDVTLVNPHCTQMSYGPMTCLDPARTTSPSTAAAHCVNTALRYAPNFPQGCTPSTASAHGANNTLRYVPNFPQECCR</sequence>
<dbReference type="AlphaFoldDB" id="A0AA40HMC5"/>
<keyword evidence="4 7" id="KW-1133">Transmembrane helix</keyword>
<protein>
    <submittedName>
        <fullName evidence="8">Uncharacterized protein</fullName>
    </submittedName>
</protein>
<name>A0AA40HMC5_CNENI</name>
<feature type="region of interest" description="Disordered" evidence="6">
    <location>
        <begin position="41"/>
        <end position="204"/>
    </location>
</feature>
<feature type="compositionally biased region" description="Basic and acidic residues" evidence="6">
    <location>
        <begin position="289"/>
        <end position="304"/>
    </location>
</feature>
<evidence type="ECO:0000256" key="7">
    <source>
        <dbReference type="SAM" id="Phobius"/>
    </source>
</evidence>
<evidence type="ECO:0000256" key="4">
    <source>
        <dbReference type="ARBA" id="ARBA00022989"/>
    </source>
</evidence>
<feature type="compositionally biased region" description="Pro residues" evidence="6">
    <location>
        <begin position="120"/>
        <end position="162"/>
    </location>
</feature>
<feature type="region of interest" description="Disordered" evidence="6">
    <location>
        <begin position="280"/>
        <end position="304"/>
    </location>
</feature>
<evidence type="ECO:0000256" key="1">
    <source>
        <dbReference type="ARBA" id="ARBA00004167"/>
    </source>
</evidence>
<dbReference type="Proteomes" id="UP001177744">
    <property type="component" value="Unassembled WGS sequence"/>
</dbReference>
<dbReference type="EMBL" id="JAULJE010000016">
    <property type="protein sequence ID" value="KAK1333879.1"/>
    <property type="molecule type" value="Genomic_DNA"/>
</dbReference>
<dbReference type="PANTHER" id="PTHR16059">
    <property type="entry name" value="ANTHRAX TOXIN RECEPTOR"/>
    <property type="match status" value="1"/>
</dbReference>
<dbReference type="GO" id="GO:0005886">
    <property type="term" value="C:plasma membrane"/>
    <property type="evidence" value="ECO:0007669"/>
    <property type="project" value="TreeGrafter"/>
</dbReference>
<evidence type="ECO:0000256" key="6">
    <source>
        <dbReference type="SAM" id="MobiDB-lite"/>
    </source>
</evidence>
<organism evidence="8 9">
    <name type="scientific">Cnephaeus nilssonii</name>
    <name type="common">Northern bat</name>
    <name type="synonym">Eptesicus nilssonii</name>
    <dbReference type="NCBI Taxonomy" id="3371016"/>
    <lineage>
        <taxon>Eukaryota</taxon>
        <taxon>Metazoa</taxon>
        <taxon>Chordata</taxon>
        <taxon>Craniata</taxon>
        <taxon>Vertebrata</taxon>
        <taxon>Euteleostomi</taxon>
        <taxon>Mammalia</taxon>
        <taxon>Eutheria</taxon>
        <taxon>Laurasiatheria</taxon>
        <taxon>Chiroptera</taxon>
        <taxon>Yangochiroptera</taxon>
        <taxon>Vespertilionidae</taxon>
        <taxon>Cnephaeus</taxon>
    </lineage>
</organism>
<evidence type="ECO:0000256" key="3">
    <source>
        <dbReference type="ARBA" id="ARBA00022729"/>
    </source>
</evidence>
<dbReference type="GO" id="GO:0004888">
    <property type="term" value="F:transmembrane signaling receptor activity"/>
    <property type="evidence" value="ECO:0007669"/>
    <property type="project" value="TreeGrafter"/>
</dbReference>
<evidence type="ECO:0000313" key="9">
    <source>
        <dbReference type="Proteomes" id="UP001177744"/>
    </source>
</evidence>
<keyword evidence="3" id="KW-0732">Signal</keyword>
<proteinExistence type="predicted"/>
<evidence type="ECO:0000256" key="2">
    <source>
        <dbReference type="ARBA" id="ARBA00022692"/>
    </source>
</evidence>
<reference evidence="8" key="1">
    <citation type="submission" date="2023-06" db="EMBL/GenBank/DDBJ databases">
        <title>Reference genome for the Northern bat (Eptesicus nilssonii), a most northern bat species.</title>
        <authorList>
            <person name="Laine V.N."/>
            <person name="Pulliainen A.T."/>
            <person name="Lilley T.M."/>
        </authorList>
    </citation>
    <scope>NUCLEOTIDE SEQUENCE</scope>
    <source>
        <strain evidence="8">BLF_Eptnil</strain>
        <tissue evidence="8">Kidney</tissue>
    </source>
</reference>
<evidence type="ECO:0000313" key="8">
    <source>
        <dbReference type="EMBL" id="KAK1333879.1"/>
    </source>
</evidence>
<feature type="transmembrane region" description="Helical" evidence="7">
    <location>
        <begin position="211"/>
        <end position="234"/>
    </location>
</feature>
<gene>
    <name evidence="8" type="ORF">QTO34_006268</name>
</gene>
<feature type="compositionally biased region" description="Polar residues" evidence="6">
    <location>
        <begin position="52"/>
        <end position="63"/>
    </location>
</feature>